<sequence length="125" mass="13853">MNINHSSTGKEIEPIALAIHELVNKLPITMRTKNSTGVRIEEGEVLDYDYTGPILEKVLEEGKKCKTTPEEGPYKGTPVLVVPLTENGKVICAIGVVDTTKGIYSDIMHITKRPELKSESSRRDF</sequence>
<dbReference type="Pfam" id="PF09884">
    <property type="entry name" value="DUF2111"/>
    <property type="match status" value="1"/>
</dbReference>
<dbReference type="OrthoDB" id="3369at2157"/>
<dbReference type="HOGENOM" id="CLU_147797_0_0_2"/>
<name>F6D1V6_METPW</name>
<accession>F6D1V6</accession>
<dbReference type="EMBL" id="CP002772">
    <property type="protein sequence ID" value="AEG18583.1"/>
    <property type="molecule type" value="Genomic_DNA"/>
</dbReference>
<dbReference type="STRING" id="868131.MSWAN_1569"/>
<dbReference type="Proteomes" id="UP000009231">
    <property type="component" value="Chromosome"/>
</dbReference>
<proteinExistence type="predicted"/>
<dbReference type="eggNOG" id="arCOG04902">
    <property type="taxonomic scope" value="Archaea"/>
</dbReference>
<evidence type="ECO:0000313" key="1">
    <source>
        <dbReference type="EMBL" id="AEG18583.1"/>
    </source>
</evidence>
<dbReference type="RefSeq" id="WP_013826082.1">
    <property type="nucleotide sequence ID" value="NC_015574.1"/>
</dbReference>
<gene>
    <name evidence="1" type="ordered locus">MSWAN_1569</name>
</gene>
<organism evidence="1 2">
    <name type="scientific">Methanobacterium paludis (strain DSM 25820 / JCM 18151 / SWAN1)</name>
    <dbReference type="NCBI Taxonomy" id="868131"/>
    <lineage>
        <taxon>Archaea</taxon>
        <taxon>Methanobacteriati</taxon>
        <taxon>Methanobacteriota</taxon>
        <taxon>Methanomada group</taxon>
        <taxon>Methanobacteria</taxon>
        <taxon>Methanobacteriales</taxon>
        <taxon>Methanobacteriaceae</taxon>
        <taxon>Methanobacterium</taxon>
    </lineage>
</organism>
<protein>
    <submittedName>
        <fullName evidence="1">Uncharacterized conserved protein UCP006557, signal transduction</fullName>
    </submittedName>
</protein>
<reference evidence="1 2" key="1">
    <citation type="journal article" date="2014" name="Int. J. Syst. Evol. Microbiol.">
        <title>Methanobacterium paludis sp. nov. and a novel strain of Methanobacterium lacus isolated from northern peatlands.</title>
        <authorList>
            <person name="Cadillo-Quiroz H."/>
            <person name="Brauer S.L."/>
            <person name="Goodson N."/>
            <person name="Yavitt J.B."/>
            <person name="Zinder S.H."/>
        </authorList>
    </citation>
    <scope>NUCLEOTIDE SEQUENCE [LARGE SCALE GENOMIC DNA]</scope>
    <source>
        <strain evidence="2">DSM 25820 / JCM 18151 / SWAN1</strain>
    </source>
</reference>
<dbReference type="KEGG" id="mew:MSWAN_1569"/>
<evidence type="ECO:0000313" key="2">
    <source>
        <dbReference type="Proteomes" id="UP000009231"/>
    </source>
</evidence>
<keyword evidence="2" id="KW-1185">Reference proteome</keyword>
<dbReference type="InterPro" id="IPR012029">
    <property type="entry name" value="UCP006557"/>
</dbReference>
<dbReference type="PIRSF" id="PIRSF006557">
    <property type="entry name" value="UCP006557_sign"/>
    <property type="match status" value="1"/>
</dbReference>
<dbReference type="AlphaFoldDB" id="F6D1V6"/>
<dbReference type="GeneID" id="10669078"/>